<dbReference type="OrthoDB" id="3483116at2"/>
<dbReference type="RefSeq" id="WP_132619175.1">
    <property type="nucleotide sequence ID" value="NZ_SMKQ01000156.1"/>
</dbReference>
<evidence type="ECO:0008006" key="3">
    <source>
        <dbReference type="Google" id="ProtNLM"/>
    </source>
</evidence>
<keyword evidence="2" id="KW-1185">Reference proteome</keyword>
<dbReference type="EMBL" id="SMKQ01000156">
    <property type="protein sequence ID" value="TDD40716.1"/>
    <property type="molecule type" value="Genomic_DNA"/>
</dbReference>
<accession>A0A4R4Y8M9</accession>
<dbReference type="AlphaFoldDB" id="A0A4R4Y8M9"/>
<gene>
    <name evidence="1" type="ORF">E1286_34175</name>
</gene>
<name>A0A4R4Y8M9_9ACTN</name>
<evidence type="ECO:0000313" key="2">
    <source>
        <dbReference type="Proteomes" id="UP000295302"/>
    </source>
</evidence>
<dbReference type="Proteomes" id="UP000295302">
    <property type="component" value="Unassembled WGS sequence"/>
</dbReference>
<proteinExistence type="predicted"/>
<evidence type="ECO:0000313" key="1">
    <source>
        <dbReference type="EMBL" id="TDD40716.1"/>
    </source>
</evidence>
<dbReference type="Gene3D" id="3.40.50.1820">
    <property type="entry name" value="alpha/beta hydrolase"/>
    <property type="match status" value="1"/>
</dbReference>
<sequence length="276" mass="30258">MVDIAAIHGINMHRSQRSAMQQSWHTAMVDGLANIRSRHTGTLSLECAFYGHEYNDGKAGGEPEYAAIDIAPGLEEELLIAIGDGLEEDAGGDNEGTGTKLYLPGMVQRALAAIQRSDLFDGRDSRAIAFVKQVNRYLTDPDFRKLVHTEVSAVMEQSPRVVIAHSLGSVIAYEWLRENEPENPPALITLGSPLGLEPVRRRLLQRPGPLGWPGQVRSWTNIAARHDAVAMVKKLAPLYSPDVRDLPCDNPRRSAHSALVYLANVRTSRAIEVALA</sequence>
<dbReference type="SUPFAM" id="SSF53474">
    <property type="entry name" value="alpha/beta-Hydrolases"/>
    <property type="match status" value="1"/>
</dbReference>
<protein>
    <recommendedName>
        <fullName evidence="3">Alpha/beta hydrolase</fullName>
    </recommendedName>
</protein>
<organism evidence="1 2">
    <name type="scientific">Nonomuraea terrae</name>
    <dbReference type="NCBI Taxonomy" id="2530383"/>
    <lineage>
        <taxon>Bacteria</taxon>
        <taxon>Bacillati</taxon>
        <taxon>Actinomycetota</taxon>
        <taxon>Actinomycetes</taxon>
        <taxon>Streptosporangiales</taxon>
        <taxon>Streptosporangiaceae</taxon>
        <taxon>Nonomuraea</taxon>
    </lineage>
</organism>
<reference evidence="1 2" key="1">
    <citation type="submission" date="2019-03" db="EMBL/GenBank/DDBJ databases">
        <title>Draft genome sequences of novel Actinobacteria.</title>
        <authorList>
            <person name="Sahin N."/>
            <person name="Ay H."/>
            <person name="Saygin H."/>
        </authorList>
    </citation>
    <scope>NUCLEOTIDE SEQUENCE [LARGE SCALE GENOMIC DNA]</scope>
    <source>
        <strain evidence="1 2">CH32</strain>
    </source>
</reference>
<dbReference type="InterPro" id="IPR029058">
    <property type="entry name" value="AB_hydrolase_fold"/>
</dbReference>
<comment type="caution">
    <text evidence="1">The sequence shown here is derived from an EMBL/GenBank/DDBJ whole genome shotgun (WGS) entry which is preliminary data.</text>
</comment>